<dbReference type="AlphaFoldDB" id="A0A6L9W0K1"/>
<comment type="caution">
    <text evidence="3">The sequence shown here is derived from an EMBL/GenBank/DDBJ whole genome shotgun (WGS) entry which is preliminary data.</text>
</comment>
<feature type="signal peptide" evidence="2">
    <location>
        <begin position="1"/>
        <end position="29"/>
    </location>
</feature>
<dbReference type="RefSeq" id="WP_163202662.1">
    <property type="nucleotide sequence ID" value="NZ_JAAGWG010000006.1"/>
</dbReference>
<feature type="region of interest" description="Disordered" evidence="1">
    <location>
        <begin position="30"/>
        <end position="57"/>
    </location>
</feature>
<dbReference type="PROSITE" id="PS51257">
    <property type="entry name" value="PROKAR_LIPOPROTEIN"/>
    <property type="match status" value="1"/>
</dbReference>
<organism evidence="3 4">
    <name type="scientific">Blastococcus saxobsidens</name>
    <dbReference type="NCBI Taxonomy" id="138336"/>
    <lineage>
        <taxon>Bacteria</taxon>
        <taxon>Bacillati</taxon>
        <taxon>Actinomycetota</taxon>
        <taxon>Actinomycetes</taxon>
        <taxon>Geodermatophilales</taxon>
        <taxon>Geodermatophilaceae</taxon>
        <taxon>Blastococcus</taxon>
    </lineage>
</organism>
<reference evidence="3 4" key="1">
    <citation type="submission" date="2019-12" db="EMBL/GenBank/DDBJ databases">
        <title>the WGS of Blastococcus saxobsidens 67B17.</title>
        <authorList>
            <person name="Jiang Z."/>
        </authorList>
    </citation>
    <scope>NUCLEOTIDE SEQUENCE [LARGE SCALE GENOMIC DNA]</scope>
    <source>
        <strain evidence="3 4">67B17</strain>
    </source>
</reference>
<evidence type="ECO:0000256" key="1">
    <source>
        <dbReference type="SAM" id="MobiDB-lite"/>
    </source>
</evidence>
<sequence>MNRTSLPTRRWRTGVAAVAIAAASFTMTACGGEAGEEGGVMEQEEGGEDEGGEEEDD</sequence>
<protein>
    <submittedName>
        <fullName evidence="3">Uncharacterized protein</fullName>
    </submittedName>
</protein>
<gene>
    <name evidence="3" type="ORF">GCU60_04490</name>
</gene>
<evidence type="ECO:0000313" key="3">
    <source>
        <dbReference type="EMBL" id="NEK85021.1"/>
    </source>
</evidence>
<accession>A0A6L9W0K1</accession>
<keyword evidence="2" id="KW-0732">Signal</keyword>
<evidence type="ECO:0000313" key="4">
    <source>
        <dbReference type="Proteomes" id="UP000479241"/>
    </source>
</evidence>
<dbReference type="Proteomes" id="UP000479241">
    <property type="component" value="Unassembled WGS sequence"/>
</dbReference>
<feature type="chain" id="PRO_5039562179" evidence="2">
    <location>
        <begin position="30"/>
        <end position="57"/>
    </location>
</feature>
<name>A0A6L9W0K1_9ACTN</name>
<proteinExistence type="predicted"/>
<evidence type="ECO:0000256" key="2">
    <source>
        <dbReference type="SAM" id="SignalP"/>
    </source>
</evidence>
<dbReference type="EMBL" id="JAAGWG010000006">
    <property type="protein sequence ID" value="NEK85021.1"/>
    <property type="molecule type" value="Genomic_DNA"/>
</dbReference>
<feature type="compositionally biased region" description="Acidic residues" evidence="1">
    <location>
        <begin position="42"/>
        <end position="57"/>
    </location>
</feature>